<dbReference type="Pfam" id="PF01522">
    <property type="entry name" value="Polysacc_deac_1"/>
    <property type="match status" value="1"/>
</dbReference>
<feature type="domain" description="NodB homology" evidence="1">
    <location>
        <begin position="83"/>
        <end position="263"/>
    </location>
</feature>
<accession>A0ABU3P020</accession>
<dbReference type="SUPFAM" id="SSF88713">
    <property type="entry name" value="Glycoside hydrolase/deacetylase"/>
    <property type="match status" value="1"/>
</dbReference>
<dbReference type="InterPro" id="IPR002509">
    <property type="entry name" value="NODB_dom"/>
</dbReference>
<organism evidence="2 3">
    <name type="scientific">Anaeroselena agilis</name>
    <dbReference type="NCBI Taxonomy" id="3063788"/>
    <lineage>
        <taxon>Bacteria</taxon>
        <taxon>Bacillati</taxon>
        <taxon>Bacillota</taxon>
        <taxon>Negativicutes</taxon>
        <taxon>Acetonemataceae</taxon>
        <taxon>Anaeroselena</taxon>
    </lineage>
</organism>
<dbReference type="InterPro" id="IPR050248">
    <property type="entry name" value="Polysacc_deacetylase_ArnD"/>
</dbReference>
<comment type="caution">
    <text evidence="2">The sequence shown here is derived from an EMBL/GenBank/DDBJ whole genome shotgun (WGS) entry which is preliminary data.</text>
</comment>
<dbReference type="Gene3D" id="3.20.20.370">
    <property type="entry name" value="Glycoside hydrolase/deacetylase"/>
    <property type="match status" value="1"/>
</dbReference>
<dbReference type="RefSeq" id="WP_413780879.1">
    <property type="nucleotide sequence ID" value="NZ_JAUOZS010000001.1"/>
</dbReference>
<reference evidence="2 3" key="1">
    <citation type="submission" date="2023-07" db="EMBL/GenBank/DDBJ databases">
        <title>The novel representative of Negativicutes class, Anaeroselena agilis gen. nov. sp. nov.</title>
        <authorList>
            <person name="Prokofeva M.I."/>
            <person name="Elcheninov A.G."/>
            <person name="Klyukina A."/>
            <person name="Kublanov I.V."/>
            <person name="Frolov E.N."/>
            <person name="Podosokorskaya O.A."/>
        </authorList>
    </citation>
    <scope>NUCLEOTIDE SEQUENCE [LARGE SCALE GENOMIC DNA]</scope>
    <source>
        <strain evidence="2 3">4137-cl</strain>
    </source>
</reference>
<protein>
    <submittedName>
        <fullName evidence="2">Polysaccharide deacetylase family protein</fullName>
    </submittedName>
</protein>
<name>A0ABU3P020_9FIRM</name>
<dbReference type="CDD" id="cd10959">
    <property type="entry name" value="CE4_NodB_like_3"/>
    <property type="match status" value="1"/>
</dbReference>
<keyword evidence="3" id="KW-1185">Reference proteome</keyword>
<evidence type="ECO:0000313" key="2">
    <source>
        <dbReference type="EMBL" id="MDT8902397.1"/>
    </source>
</evidence>
<dbReference type="PANTHER" id="PTHR10587:SF137">
    <property type="entry name" value="4-DEOXY-4-FORMAMIDO-L-ARABINOSE-PHOSPHOUNDECAPRENOL DEFORMYLASE ARND-RELATED"/>
    <property type="match status" value="1"/>
</dbReference>
<evidence type="ECO:0000313" key="3">
    <source>
        <dbReference type="Proteomes" id="UP001254848"/>
    </source>
</evidence>
<dbReference type="Proteomes" id="UP001254848">
    <property type="component" value="Unassembled WGS sequence"/>
</dbReference>
<dbReference type="EMBL" id="JAUOZS010000001">
    <property type="protein sequence ID" value="MDT8902397.1"/>
    <property type="molecule type" value="Genomic_DNA"/>
</dbReference>
<proteinExistence type="predicted"/>
<dbReference type="InterPro" id="IPR011330">
    <property type="entry name" value="Glyco_hydro/deAcase_b/a-brl"/>
</dbReference>
<dbReference type="PANTHER" id="PTHR10587">
    <property type="entry name" value="GLYCOSYL TRANSFERASE-RELATED"/>
    <property type="match status" value="1"/>
</dbReference>
<evidence type="ECO:0000259" key="1">
    <source>
        <dbReference type="PROSITE" id="PS51677"/>
    </source>
</evidence>
<dbReference type="PROSITE" id="PS51677">
    <property type="entry name" value="NODB"/>
    <property type="match status" value="1"/>
</dbReference>
<gene>
    <name evidence="2" type="ORF">Q4T40_14200</name>
</gene>
<sequence>MLKRTCVINLVGLYIFVYGMAFTAAYPGPPGAAEAAPAAAQPVAARPAVPVSAPAAPPPVPAPQPRAATSAGTIYWHGPADKRQVAITFDDGPHPEYTPQILAILDRHHAKATFFMVGEMARRYPEVARQVADRGNEVADHTMTHPEAPRSDGRTLRREVQEAARLIETVSGGKPHYFRPPYGYFDVAYFRACRDAGLDVVLWSVVPRDWEQPPAEILARRVAAEIRPGSVILLHDGGGDRRQTVKALPAIIDAIRAKGLEPVTLSRLLGDRP</sequence>